<evidence type="ECO:0000256" key="8">
    <source>
        <dbReference type="ARBA" id="ARBA00023136"/>
    </source>
</evidence>
<comment type="subcellular location">
    <subcellularLocation>
        <location evidence="10">Cell membrane</location>
    </subcellularLocation>
    <subcellularLocation>
        <location evidence="1">Endomembrane system</location>
        <topology evidence="1">Multi-pass membrane protein</topology>
    </subcellularLocation>
</comment>
<evidence type="ECO:0000256" key="7">
    <source>
        <dbReference type="ARBA" id="ARBA00022989"/>
    </source>
</evidence>
<dbReference type="Proteomes" id="UP000718281">
    <property type="component" value="Unassembled WGS sequence"/>
</dbReference>
<feature type="domain" description="Protein O-mannosyl-transferase C-terminal four TM" evidence="12">
    <location>
        <begin position="332"/>
        <end position="522"/>
    </location>
</feature>
<dbReference type="InterPro" id="IPR003342">
    <property type="entry name" value="ArnT-like_N"/>
</dbReference>
<keyword evidence="7 10" id="KW-1133">Transmembrane helix</keyword>
<dbReference type="AlphaFoldDB" id="A0A934X6M8"/>
<dbReference type="PANTHER" id="PTHR10050:SF46">
    <property type="entry name" value="PROTEIN O-MANNOSYL-TRANSFERASE 2"/>
    <property type="match status" value="1"/>
</dbReference>
<dbReference type="PANTHER" id="PTHR10050">
    <property type="entry name" value="DOLICHYL-PHOSPHATE-MANNOSE--PROTEIN MANNOSYLTRANSFERASE"/>
    <property type="match status" value="1"/>
</dbReference>
<evidence type="ECO:0000259" key="12">
    <source>
        <dbReference type="Pfam" id="PF16192"/>
    </source>
</evidence>
<evidence type="ECO:0000313" key="14">
    <source>
        <dbReference type="Proteomes" id="UP000718281"/>
    </source>
</evidence>
<keyword evidence="4 10" id="KW-0328">Glycosyltransferase</keyword>
<feature type="transmembrane region" description="Helical" evidence="10">
    <location>
        <begin position="399"/>
        <end position="416"/>
    </location>
</feature>
<organism evidence="13 14">
    <name type="scientific">Candidatus Phosphoribacter hodrii</name>
    <dbReference type="NCBI Taxonomy" id="2953743"/>
    <lineage>
        <taxon>Bacteria</taxon>
        <taxon>Bacillati</taxon>
        <taxon>Actinomycetota</taxon>
        <taxon>Actinomycetes</taxon>
        <taxon>Micrococcales</taxon>
        <taxon>Dermatophilaceae</taxon>
        <taxon>Candidatus Phosphoribacter</taxon>
    </lineage>
</organism>
<sequence>MTSEEQLRRRLLGDPPPRDLLGWLGPLVAMILGGIIRFWDLARPHQLVFDETYYVKQAWSMLEWGVEMRNSSAFGDKPDEAFTHGTPNVFNSTDGDLVVHGPVGKWVIASGEAIFGGDSSFGWRFAVCVLGTISIFMLGRIARRLLGSSVLGTIAAVLLAFEGHHFVHSRTGLLDLILMFFALGAFGALLLDRDRSRAVLARRMAAASPDRLRDHRWLGPSMGWRPWRWVAGLSLGLAAGTKWSGLYFLVVFGLMTVFWDLGARRAVGVRAYGLATVVRDGIPAFFTVVPTVAVTYLVSWWGWFVSDHGYNKAWAATHPASSTWAWVPGDLRSWWNYQAQILEFHRGLSSPHSYQSSPWSWLVMGRPTSMFAEYPKLGEDGCTVDMCAKVITPIGTPTIWWLGVAAVVILVFQWALRRDWRAGAILAGYAGGYLPWFLVGDRTIFQFYAVAFVPYVVLAVTYVLGMIAGRRDAPWRRRQIGAGVVGGFLVLTVLLFAWFWPLYTAQVIPYSQWWLHMWFPSWV</sequence>
<gene>
    <name evidence="13" type="ORF">IPF40_09040</name>
</gene>
<dbReference type="GO" id="GO:0005886">
    <property type="term" value="C:plasma membrane"/>
    <property type="evidence" value="ECO:0007669"/>
    <property type="project" value="UniProtKB-SubCell"/>
</dbReference>
<comment type="pathway">
    <text evidence="2 10">Protein modification; protein glycosylation.</text>
</comment>
<dbReference type="Pfam" id="PF02366">
    <property type="entry name" value="PMT"/>
    <property type="match status" value="1"/>
</dbReference>
<evidence type="ECO:0000313" key="13">
    <source>
        <dbReference type="EMBL" id="MBK6301178.1"/>
    </source>
</evidence>
<feature type="transmembrane region" description="Helical" evidence="10">
    <location>
        <begin position="445"/>
        <end position="468"/>
    </location>
</feature>
<evidence type="ECO:0000256" key="3">
    <source>
        <dbReference type="ARBA" id="ARBA00007222"/>
    </source>
</evidence>
<dbReference type="Pfam" id="PF16192">
    <property type="entry name" value="PMT_4TMC"/>
    <property type="match status" value="1"/>
</dbReference>
<comment type="similarity">
    <text evidence="3 10">Belongs to the glycosyltransferase 39 family.</text>
</comment>
<feature type="transmembrane region" description="Helical" evidence="10">
    <location>
        <begin position="121"/>
        <end position="139"/>
    </location>
</feature>
<evidence type="ECO:0000256" key="2">
    <source>
        <dbReference type="ARBA" id="ARBA00004922"/>
    </source>
</evidence>
<evidence type="ECO:0000256" key="10">
    <source>
        <dbReference type="RuleBase" id="RU367007"/>
    </source>
</evidence>
<feature type="transmembrane region" description="Helical" evidence="10">
    <location>
        <begin position="423"/>
        <end position="439"/>
    </location>
</feature>
<dbReference type="EMBL" id="JADIXZ010000004">
    <property type="protein sequence ID" value="MBK6301178.1"/>
    <property type="molecule type" value="Genomic_DNA"/>
</dbReference>
<proteinExistence type="inferred from homology"/>
<feature type="transmembrane region" description="Helical" evidence="10">
    <location>
        <begin position="173"/>
        <end position="191"/>
    </location>
</feature>
<dbReference type="EC" id="2.4.1.-" evidence="10"/>
<evidence type="ECO:0000256" key="6">
    <source>
        <dbReference type="ARBA" id="ARBA00022692"/>
    </source>
</evidence>
<reference evidence="13 14" key="1">
    <citation type="submission" date="2020-10" db="EMBL/GenBank/DDBJ databases">
        <title>Connecting structure to function with the recovery of over 1000 high-quality activated sludge metagenome-assembled genomes encoding full-length rRNA genes using long-read sequencing.</title>
        <authorList>
            <person name="Singleton C.M."/>
            <person name="Petriglieri F."/>
            <person name="Kristensen J.M."/>
            <person name="Kirkegaard R.H."/>
            <person name="Michaelsen T.Y."/>
            <person name="Andersen M.H."/>
            <person name="Karst S.M."/>
            <person name="Dueholm M.S."/>
            <person name="Nielsen P.H."/>
            <person name="Albertsen M."/>
        </authorList>
    </citation>
    <scope>NUCLEOTIDE SEQUENCE [LARGE SCALE GENOMIC DNA]</scope>
    <source>
        <strain evidence="13">AalE_18-Q3-R2-46_BAT3C.188</strain>
    </source>
</reference>
<comment type="caution">
    <text evidence="13">The sequence shown here is derived from an EMBL/GenBank/DDBJ whole genome shotgun (WGS) entry which is preliminary data.</text>
</comment>
<keyword evidence="6 10" id="KW-0812">Transmembrane</keyword>
<evidence type="ECO:0000256" key="5">
    <source>
        <dbReference type="ARBA" id="ARBA00022679"/>
    </source>
</evidence>
<dbReference type="GO" id="GO:0012505">
    <property type="term" value="C:endomembrane system"/>
    <property type="evidence" value="ECO:0007669"/>
    <property type="project" value="UniProtKB-SubCell"/>
</dbReference>
<feature type="transmembrane region" description="Helical" evidence="10">
    <location>
        <begin position="145"/>
        <end position="161"/>
    </location>
</feature>
<dbReference type="GO" id="GO:0004169">
    <property type="term" value="F:dolichyl-phosphate-mannose-protein mannosyltransferase activity"/>
    <property type="evidence" value="ECO:0007669"/>
    <property type="project" value="UniProtKB-UniRule"/>
</dbReference>
<keyword evidence="10" id="KW-1003">Cell membrane</keyword>
<feature type="transmembrane region" description="Helical" evidence="10">
    <location>
        <begin position="282"/>
        <end position="303"/>
    </location>
</feature>
<keyword evidence="8 10" id="KW-0472">Membrane</keyword>
<keyword evidence="5 10" id="KW-0808">Transferase</keyword>
<accession>A0A934X6M8</accession>
<protein>
    <recommendedName>
        <fullName evidence="9 10">Polyprenol-phosphate-mannose--protein mannosyltransferase</fullName>
        <ecNumber evidence="10">2.4.1.-</ecNumber>
    </recommendedName>
</protein>
<dbReference type="InterPro" id="IPR032421">
    <property type="entry name" value="PMT_4TMC"/>
</dbReference>
<name>A0A934X6M8_9MICO</name>
<comment type="function">
    <text evidence="10">Protein O-mannosyltransferase that catalyzes the transfer of a single mannose residue from a polyprenol phospho-mannosyl lipidic donor to the hydroxyl group of selected serine and threonine residues in acceptor proteins.</text>
</comment>
<evidence type="ECO:0000256" key="9">
    <source>
        <dbReference type="ARBA" id="ARBA00093617"/>
    </source>
</evidence>
<feature type="domain" description="ArnT-like N-terminal" evidence="11">
    <location>
        <begin position="31"/>
        <end position="186"/>
    </location>
</feature>
<evidence type="ECO:0000259" key="11">
    <source>
        <dbReference type="Pfam" id="PF02366"/>
    </source>
</evidence>
<evidence type="ECO:0000256" key="4">
    <source>
        <dbReference type="ARBA" id="ARBA00022676"/>
    </source>
</evidence>
<feature type="transmembrane region" description="Helical" evidence="10">
    <location>
        <begin position="20"/>
        <end position="39"/>
    </location>
</feature>
<feature type="transmembrane region" description="Helical" evidence="10">
    <location>
        <begin position="480"/>
        <end position="500"/>
    </location>
</feature>
<evidence type="ECO:0000256" key="1">
    <source>
        <dbReference type="ARBA" id="ARBA00004127"/>
    </source>
</evidence>
<dbReference type="InterPro" id="IPR027005">
    <property type="entry name" value="PMT-like"/>
</dbReference>